<gene>
    <name evidence="1" type="ordered locus">Spico_0299</name>
</gene>
<reference evidence="2" key="1">
    <citation type="submission" date="2011-04" db="EMBL/GenBank/DDBJ databases">
        <title>The complete genome of Spirochaeta coccoides DSM 17374.</title>
        <authorList>
            <person name="Lucas S."/>
            <person name="Copeland A."/>
            <person name="Lapidus A."/>
            <person name="Bruce D."/>
            <person name="Goodwin L."/>
            <person name="Pitluck S."/>
            <person name="Peters L."/>
            <person name="Kyrpides N."/>
            <person name="Mavromatis K."/>
            <person name="Pagani I."/>
            <person name="Ivanova N."/>
            <person name="Ovchinnikova G."/>
            <person name="Lu M."/>
            <person name="Detter J.C."/>
            <person name="Tapia R."/>
            <person name="Han C."/>
            <person name="Land M."/>
            <person name="Hauser L."/>
            <person name="Markowitz V."/>
            <person name="Cheng J.-F."/>
            <person name="Hugenholtz P."/>
            <person name="Woyke T."/>
            <person name="Wu D."/>
            <person name="Spring S."/>
            <person name="Schroeder M."/>
            <person name="Brambilla E."/>
            <person name="Klenk H.-P."/>
            <person name="Eisen J.A."/>
        </authorList>
    </citation>
    <scope>NUCLEOTIDE SEQUENCE [LARGE SCALE GENOMIC DNA]</scope>
    <source>
        <strain evidence="2">ATCC BAA-1237 / DSM 17374 / SPN1</strain>
    </source>
</reference>
<dbReference type="EMBL" id="CP002659">
    <property type="protein sequence ID" value="AEC01529.1"/>
    <property type="molecule type" value="Genomic_DNA"/>
</dbReference>
<dbReference type="STRING" id="760011.Spico_0299"/>
<keyword evidence="2" id="KW-1185">Reference proteome</keyword>
<dbReference type="KEGG" id="scc:Spico_0299"/>
<accession>F4GH54</accession>
<dbReference type="SUPFAM" id="SSF48452">
    <property type="entry name" value="TPR-like"/>
    <property type="match status" value="1"/>
</dbReference>
<organism evidence="1 2">
    <name type="scientific">Parasphaerochaeta coccoides (strain ATCC BAA-1237 / DSM 17374 / SPN1)</name>
    <name type="common">Sphaerochaeta coccoides</name>
    <dbReference type="NCBI Taxonomy" id="760011"/>
    <lineage>
        <taxon>Bacteria</taxon>
        <taxon>Pseudomonadati</taxon>
        <taxon>Spirochaetota</taxon>
        <taxon>Spirochaetia</taxon>
        <taxon>Spirochaetales</taxon>
        <taxon>Sphaerochaetaceae</taxon>
        <taxon>Parasphaerochaeta</taxon>
    </lineage>
</organism>
<reference evidence="1 2" key="2">
    <citation type="journal article" date="2012" name="Stand. Genomic Sci.">
        <title>Complete genome sequence of the termite hindgut bacterium Spirochaeta coccoides type strain (SPN1(T)), reclassification in the genus Sphaerochaeta as Sphaerochaeta coccoides comb. nov. and emendations of the family Spirochaetaceae and the genus Sphaerochaeta.</title>
        <authorList>
            <person name="Abt B."/>
            <person name="Han C."/>
            <person name="Scheuner C."/>
            <person name="Lu M."/>
            <person name="Lapidus A."/>
            <person name="Nolan M."/>
            <person name="Lucas S."/>
            <person name="Hammon N."/>
            <person name="Deshpande S."/>
            <person name="Cheng J.F."/>
            <person name="Tapia R."/>
            <person name="Goodwin L.A."/>
            <person name="Pitluck S."/>
            <person name="Liolios K."/>
            <person name="Pagani I."/>
            <person name="Ivanova N."/>
            <person name="Mavromatis K."/>
            <person name="Mikhailova N."/>
            <person name="Huntemann M."/>
            <person name="Pati A."/>
            <person name="Chen A."/>
            <person name="Palaniappan K."/>
            <person name="Land M."/>
            <person name="Hauser L."/>
            <person name="Brambilla E.M."/>
            <person name="Rohde M."/>
            <person name="Spring S."/>
            <person name="Gronow S."/>
            <person name="Goker M."/>
            <person name="Woyke T."/>
            <person name="Bristow J."/>
            <person name="Eisen J.A."/>
            <person name="Markowitz V."/>
            <person name="Hugenholtz P."/>
            <person name="Kyrpides N.C."/>
            <person name="Klenk H.P."/>
            <person name="Detter J.C."/>
        </authorList>
    </citation>
    <scope>NUCLEOTIDE SEQUENCE [LARGE SCALE GENOMIC DNA]</scope>
    <source>
        <strain evidence="2">ATCC BAA-1237 / DSM 17374 / SPN1</strain>
    </source>
</reference>
<dbReference type="RefSeq" id="WP_013738925.1">
    <property type="nucleotide sequence ID" value="NC_015436.1"/>
</dbReference>
<dbReference type="AlphaFoldDB" id="F4GH54"/>
<evidence type="ECO:0000313" key="2">
    <source>
        <dbReference type="Proteomes" id="UP000007939"/>
    </source>
</evidence>
<dbReference type="Proteomes" id="UP000007939">
    <property type="component" value="Chromosome"/>
</dbReference>
<proteinExistence type="predicted"/>
<dbReference type="eggNOG" id="COG0457">
    <property type="taxonomic scope" value="Bacteria"/>
</dbReference>
<protein>
    <submittedName>
        <fullName evidence="1">Uncharacterized protein</fullName>
    </submittedName>
</protein>
<dbReference type="InterPro" id="IPR011990">
    <property type="entry name" value="TPR-like_helical_dom_sf"/>
</dbReference>
<evidence type="ECO:0000313" key="1">
    <source>
        <dbReference type="EMBL" id="AEC01529.1"/>
    </source>
</evidence>
<sequence length="299" mass="32495">MKHKSLMIAFAVAAAITITLPATVLPGLGKLGILALLLFLFLYAQRATLFFVQGNRELSRPMPDMEKVWHSYARACKAGLPAKRLIDIANAHIQRGDVDEGRMLLDSPAVKALEDEKDRARIQLIQSMADFRDGNLKGAVARLVGLREKGIRDKTLYINLSTYLLAAGEMSQADELLAEAQDEDISSAGLDDNRGWSAIIKGDWDAAATIYDALFKDSSPGFPEAFLHAAQVRFHYALVEDGLILLGEALEKRFSCVTGAAVPVIQDIIDTLSDEGKMNATLAVLEDKRAVVAAGGSPW</sequence>
<dbReference type="HOGENOM" id="CLU_930350_0_0_12"/>
<dbReference type="Gene3D" id="1.25.40.10">
    <property type="entry name" value="Tetratricopeptide repeat domain"/>
    <property type="match status" value="1"/>
</dbReference>
<name>F4GH54_PARC1</name>
<dbReference type="OrthoDB" id="369370at2"/>